<name>A0ABR3GTW7_9PEZI</name>
<protein>
    <recommendedName>
        <fullName evidence="4">DUF218 domain-containing protein</fullName>
    </recommendedName>
</protein>
<keyword evidence="1" id="KW-0812">Transmembrane</keyword>
<proteinExistence type="predicted"/>
<reference evidence="2 3" key="1">
    <citation type="submission" date="2024-02" db="EMBL/GenBank/DDBJ databases">
        <title>Discinaceae phylogenomics.</title>
        <authorList>
            <person name="Dirks A.C."/>
            <person name="James T.Y."/>
        </authorList>
    </citation>
    <scope>NUCLEOTIDE SEQUENCE [LARGE SCALE GENOMIC DNA]</scope>
    <source>
        <strain evidence="2 3">ACD0624</strain>
    </source>
</reference>
<evidence type="ECO:0008006" key="4">
    <source>
        <dbReference type="Google" id="ProtNLM"/>
    </source>
</evidence>
<keyword evidence="3" id="KW-1185">Reference proteome</keyword>
<keyword evidence="1" id="KW-0472">Membrane</keyword>
<dbReference type="PANTHER" id="PTHR28110">
    <property type="entry name" value="TRANSMEMBRANE PROTEIN"/>
    <property type="match status" value="1"/>
</dbReference>
<evidence type="ECO:0000256" key="1">
    <source>
        <dbReference type="SAM" id="Phobius"/>
    </source>
</evidence>
<evidence type="ECO:0000313" key="3">
    <source>
        <dbReference type="Proteomes" id="UP001447188"/>
    </source>
</evidence>
<evidence type="ECO:0000313" key="2">
    <source>
        <dbReference type="EMBL" id="KAL0639369.1"/>
    </source>
</evidence>
<comment type="caution">
    <text evidence="2">The sequence shown here is derived from an EMBL/GenBank/DDBJ whole genome shotgun (WGS) entry which is preliminary data.</text>
</comment>
<dbReference type="EMBL" id="JBBBZM010000012">
    <property type="protein sequence ID" value="KAL0639369.1"/>
    <property type="molecule type" value="Genomic_DNA"/>
</dbReference>
<keyword evidence="1" id="KW-1133">Transmembrane helix</keyword>
<dbReference type="Proteomes" id="UP001447188">
    <property type="component" value="Unassembled WGS sequence"/>
</dbReference>
<sequence length="315" mass="35424">MGIFIQLPECNSLRKRRPSRLSRKLLNAVFLAIVLIFWFFGGVLWMSFEDKDLGTGATAIDLKAAMVGVNNLVIVTCHAIWLGGPTAGENEAEWAIEPFQKGETVTFIQHIEKGIEIALQDPESLLVFSGGETKASVGPISEADGYFDLAAARNLLPPSLLTRTTTEKSATDSYQNVLFSIARFHEVTGSYPKLVTVISHDFKRDRFQQLHRASLRYPEERFRFVGIDPDWEKTVSIKEETLKSEGMTRKAWEIDPYACAENGELKTKRRARNPWRRVNSYSTSCPELKGLLSWCGLGGVPSELHIYPGMLPWLK</sequence>
<dbReference type="PANTHER" id="PTHR28110:SF1">
    <property type="entry name" value="TRANSMEMBRANE PROTEIN"/>
    <property type="match status" value="1"/>
</dbReference>
<organism evidence="2 3">
    <name type="scientific">Discina gigas</name>
    <dbReference type="NCBI Taxonomy" id="1032678"/>
    <lineage>
        <taxon>Eukaryota</taxon>
        <taxon>Fungi</taxon>
        <taxon>Dikarya</taxon>
        <taxon>Ascomycota</taxon>
        <taxon>Pezizomycotina</taxon>
        <taxon>Pezizomycetes</taxon>
        <taxon>Pezizales</taxon>
        <taxon>Discinaceae</taxon>
        <taxon>Discina</taxon>
    </lineage>
</organism>
<feature type="transmembrane region" description="Helical" evidence="1">
    <location>
        <begin position="25"/>
        <end position="48"/>
    </location>
</feature>
<gene>
    <name evidence="2" type="ORF">Q9L58_001596</name>
</gene>
<dbReference type="InterPro" id="IPR055323">
    <property type="entry name" value="C57A10.07/YOR238W"/>
</dbReference>
<accession>A0ABR3GTW7</accession>